<evidence type="ECO:0000313" key="2">
    <source>
        <dbReference type="EMBL" id="SNV34960.1"/>
    </source>
</evidence>
<dbReference type="InterPro" id="IPR024289">
    <property type="entry name" value="DUF3828"/>
</dbReference>
<dbReference type="Gene3D" id="3.10.450.50">
    <property type="match status" value="1"/>
</dbReference>
<protein>
    <submittedName>
        <fullName evidence="2">Protein of uncharacterized function (DUF3828)</fullName>
    </submittedName>
</protein>
<dbReference type="EMBL" id="LT906465">
    <property type="protein sequence ID" value="SNV34960.1"/>
    <property type="molecule type" value="Genomic_DNA"/>
</dbReference>
<dbReference type="Proteomes" id="UP000215196">
    <property type="component" value="Chromosome 1"/>
</dbReference>
<evidence type="ECO:0000313" key="3">
    <source>
        <dbReference type="Proteomes" id="UP000215196"/>
    </source>
</evidence>
<sequence>MRQILNAYTSDGENLVLDYDPFIDGQDYDEETLIKTLKVKPLGGNLYQADFCLFPDKNSHDNHRTVTYKLVPEDGKMKIAEIPSDAVLKDLKYIDNNPQNNRAAIAAAIRFGKWYLHNRSNFFDTVRGGVSEPSENPANYYVDFAKVDKEIAFLRRINLFTENFLKNYYENYKIGEENFRKHPTNDGTPEGFDADYFFRTQEDFEPDLKKIDKIQFQAIPFNNNQIFLKFRLPTTGIDYLWTMKNENGWKIDQVNREDN</sequence>
<name>A0A239WLJ6_9FLAO</name>
<reference evidence="2 3" key="1">
    <citation type="submission" date="2017-06" db="EMBL/GenBank/DDBJ databases">
        <authorList>
            <consortium name="Pathogen Informatics"/>
        </authorList>
    </citation>
    <scope>NUCLEOTIDE SEQUENCE [LARGE SCALE GENOMIC DNA]</scope>
    <source>
        <strain evidence="2 3">NCTC13490</strain>
    </source>
</reference>
<gene>
    <name evidence="2" type="ORF">SAMEA4412677_00382</name>
</gene>
<organism evidence="2 3">
    <name type="scientific">Chryseobacterium taklimakanense</name>
    <dbReference type="NCBI Taxonomy" id="536441"/>
    <lineage>
        <taxon>Bacteria</taxon>
        <taxon>Pseudomonadati</taxon>
        <taxon>Bacteroidota</taxon>
        <taxon>Flavobacteriia</taxon>
        <taxon>Flavobacteriales</taxon>
        <taxon>Weeksellaceae</taxon>
        <taxon>Chryseobacterium group</taxon>
        <taxon>Chryseobacterium</taxon>
    </lineage>
</organism>
<feature type="domain" description="DUF3828" evidence="1">
    <location>
        <begin position="188"/>
        <end position="257"/>
    </location>
</feature>
<accession>A0A239WLJ6</accession>
<proteinExistence type="predicted"/>
<keyword evidence="3" id="KW-1185">Reference proteome</keyword>
<dbReference type="KEGG" id="ctak:4412677_00382"/>
<feature type="domain" description="DUF3828" evidence="1">
    <location>
        <begin position="7"/>
        <end position="84"/>
    </location>
</feature>
<evidence type="ECO:0000259" key="1">
    <source>
        <dbReference type="Pfam" id="PF12883"/>
    </source>
</evidence>
<dbReference type="AlphaFoldDB" id="A0A239WLJ6"/>
<dbReference type="Pfam" id="PF12883">
    <property type="entry name" value="DUF3828"/>
    <property type="match status" value="2"/>
</dbReference>